<dbReference type="Pfam" id="PF13411">
    <property type="entry name" value="MerR_1"/>
    <property type="match status" value="1"/>
</dbReference>
<keyword evidence="2" id="KW-0175">Coiled coil</keyword>
<keyword evidence="1" id="KW-0238">DNA-binding</keyword>
<dbReference type="InterPro" id="IPR009061">
    <property type="entry name" value="DNA-bd_dom_put_sf"/>
</dbReference>
<dbReference type="GO" id="GO:0003700">
    <property type="term" value="F:DNA-binding transcription factor activity"/>
    <property type="evidence" value="ECO:0007669"/>
    <property type="project" value="InterPro"/>
</dbReference>
<evidence type="ECO:0000256" key="2">
    <source>
        <dbReference type="SAM" id="Coils"/>
    </source>
</evidence>
<dbReference type="PANTHER" id="PTHR30204">
    <property type="entry name" value="REDOX-CYCLING DRUG-SENSING TRANSCRIPTIONAL ACTIVATOR SOXR"/>
    <property type="match status" value="1"/>
</dbReference>
<dbReference type="PRINTS" id="PR00040">
    <property type="entry name" value="HTHMERR"/>
</dbReference>
<dbReference type="SMART" id="SM00422">
    <property type="entry name" value="HTH_MERR"/>
    <property type="match status" value="1"/>
</dbReference>
<evidence type="ECO:0000313" key="4">
    <source>
        <dbReference type="EMBL" id="NJI01735.1"/>
    </source>
</evidence>
<proteinExistence type="predicted"/>
<dbReference type="InterPro" id="IPR047057">
    <property type="entry name" value="MerR_fam"/>
</dbReference>
<evidence type="ECO:0000313" key="5">
    <source>
        <dbReference type="Proteomes" id="UP000646308"/>
    </source>
</evidence>
<dbReference type="InterPro" id="IPR000551">
    <property type="entry name" value="MerR-type_HTH_dom"/>
</dbReference>
<dbReference type="PROSITE" id="PS50937">
    <property type="entry name" value="HTH_MERR_2"/>
    <property type="match status" value="1"/>
</dbReference>
<evidence type="ECO:0000256" key="1">
    <source>
        <dbReference type="ARBA" id="ARBA00023125"/>
    </source>
</evidence>
<sequence>MTRYSTGELAKLFGISARTLQYYDEKNILKPAFTKDNQYREYSEEEVQKLKAILLLKKLGFKLSAIAKIVEEQHALKTVKMLLDDNMEQLEQDIHQKQAQLKEMKAMNKMIHDNSDSPITKLKDIDAVLKSNQDFPFLTYKTIGIATGATLFEWMAHYQSYKHKKVWPSVLGITSSIAAAAYITQTYYHSVSYMCPNCHHVFKPDFKAWLLAPHTPRTRKLTCPECGFKGYCLEVVDHEKV</sequence>
<dbReference type="PANTHER" id="PTHR30204:SF96">
    <property type="entry name" value="CHROMOSOME-ANCHORING PROTEIN RACA"/>
    <property type="match status" value="1"/>
</dbReference>
<feature type="domain" description="HTH merR-type" evidence="3">
    <location>
        <begin position="3"/>
        <end position="72"/>
    </location>
</feature>
<dbReference type="Gene3D" id="1.10.1660.10">
    <property type="match status" value="1"/>
</dbReference>
<dbReference type="Proteomes" id="UP000646308">
    <property type="component" value="Unassembled WGS sequence"/>
</dbReference>
<name>A0A2T4MIJ7_9STAP</name>
<accession>A0A2T4MIJ7</accession>
<protein>
    <submittedName>
        <fullName evidence="4">MerR family transcriptional regulator</fullName>
    </submittedName>
</protein>
<organism evidence="4 5">
    <name type="scientific">Staphylococcus agnetis</name>
    <dbReference type="NCBI Taxonomy" id="985762"/>
    <lineage>
        <taxon>Bacteria</taxon>
        <taxon>Bacillati</taxon>
        <taxon>Bacillota</taxon>
        <taxon>Bacilli</taxon>
        <taxon>Bacillales</taxon>
        <taxon>Staphylococcaceae</taxon>
        <taxon>Staphylococcus</taxon>
    </lineage>
</organism>
<dbReference type="GeneID" id="57692596"/>
<dbReference type="EMBL" id="WMFL01000040">
    <property type="protein sequence ID" value="NJI01735.1"/>
    <property type="molecule type" value="Genomic_DNA"/>
</dbReference>
<dbReference type="AlphaFoldDB" id="A0A2T4MIJ7"/>
<dbReference type="GO" id="GO:0003677">
    <property type="term" value="F:DNA binding"/>
    <property type="evidence" value="ECO:0007669"/>
    <property type="project" value="UniProtKB-KW"/>
</dbReference>
<feature type="coiled-coil region" evidence="2">
    <location>
        <begin position="80"/>
        <end position="107"/>
    </location>
</feature>
<dbReference type="RefSeq" id="WP_107368978.1">
    <property type="nucleotide sequence ID" value="NZ_CP045927.1"/>
</dbReference>
<comment type="caution">
    <text evidence="4">The sequence shown here is derived from an EMBL/GenBank/DDBJ whole genome shotgun (WGS) entry which is preliminary data.</text>
</comment>
<evidence type="ECO:0000259" key="3">
    <source>
        <dbReference type="PROSITE" id="PS50937"/>
    </source>
</evidence>
<gene>
    <name evidence="4" type="ORF">GLV84_02500</name>
</gene>
<reference evidence="4" key="1">
    <citation type="submission" date="2019-11" db="EMBL/GenBank/DDBJ databases">
        <title>Whole genome comparisons of Staphylococcus agnetis isolates from cattle and chickens.</title>
        <authorList>
            <person name="Rhoads D."/>
            <person name="Shwani A."/>
            <person name="Adkins P."/>
            <person name="Calcutt M."/>
            <person name="Middleton J."/>
        </authorList>
    </citation>
    <scope>NUCLEOTIDE SEQUENCE</scope>
    <source>
        <strain evidence="4">1387</strain>
    </source>
</reference>
<dbReference type="SUPFAM" id="SSF46955">
    <property type="entry name" value="Putative DNA-binding domain"/>
    <property type="match status" value="1"/>
</dbReference>